<sequence length="149" mass="16130">MLRASAIVLALLLPTTAFAEERTVTIKGGQVSTEVGLTVQVKSIKLGEDATTVRLLASFDSQATNFINMNDEQNAYLAWGDAPEQRLHMRMIGENKWMRVANGQTMEGDLVFPGAVPDDTEKLTLVFNPGQDGDDTNAPGVTVPLDIKP</sequence>
<gene>
    <name evidence="2" type="ORF">GAO09_27505</name>
</gene>
<feature type="signal peptide" evidence="1">
    <location>
        <begin position="1"/>
        <end position="19"/>
    </location>
</feature>
<keyword evidence="3" id="KW-1185">Reference proteome</keyword>
<organism evidence="2 3">
    <name type="scientific">Endobacterium cereale</name>
    <dbReference type="NCBI Taxonomy" id="2663029"/>
    <lineage>
        <taxon>Bacteria</taxon>
        <taxon>Pseudomonadati</taxon>
        <taxon>Pseudomonadota</taxon>
        <taxon>Alphaproteobacteria</taxon>
        <taxon>Hyphomicrobiales</taxon>
        <taxon>Rhizobiaceae</taxon>
        <taxon>Endobacterium</taxon>
    </lineage>
</organism>
<dbReference type="RefSeq" id="WP_153359848.1">
    <property type="nucleotide sequence ID" value="NZ_JAYKOO010000001.1"/>
</dbReference>
<comment type="caution">
    <text evidence="2">The sequence shown here is derived from an EMBL/GenBank/DDBJ whole genome shotgun (WGS) entry which is preliminary data.</text>
</comment>
<proteinExistence type="predicted"/>
<dbReference type="EMBL" id="WIXI01000051">
    <property type="protein sequence ID" value="MQY49778.1"/>
    <property type="molecule type" value="Genomic_DNA"/>
</dbReference>
<dbReference type="AlphaFoldDB" id="A0A6A8AIT6"/>
<evidence type="ECO:0000313" key="2">
    <source>
        <dbReference type="EMBL" id="MQY49778.1"/>
    </source>
</evidence>
<dbReference type="Proteomes" id="UP000435138">
    <property type="component" value="Unassembled WGS sequence"/>
</dbReference>
<keyword evidence="1" id="KW-0732">Signal</keyword>
<evidence type="ECO:0000313" key="3">
    <source>
        <dbReference type="Proteomes" id="UP000435138"/>
    </source>
</evidence>
<name>A0A6A8AIT6_9HYPH</name>
<evidence type="ECO:0008006" key="4">
    <source>
        <dbReference type="Google" id="ProtNLM"/>
    </source>
</evidence>
<evidence type="ECO:0000256" key="1">
    <source>
        <dbReference type="SAM" id="SignalP"/>
    </source>
</evidence>
<accession>A0A6A8AIT6</accession>
<protein>
    <recommendedName>
        <fullName evidence="4">DUF4352 domain-containing protein</fullName>
    </recommendedName>
</protein>
<reference evidence="2 3" key="1">
    <citation type="submission" date="2019-11" db="EMBL/GenBank/DDBJ databases">
        <title>Genome analysis of Rhizobacterium cereale a novel genus and species isolated from maize roots in North Spain.</title>
        <authorList>
            <person name="Menendez E."/>
            <person name="Flores-Felix J.D."/>
            <person name="Ramirez-Bahena M.-H."/>
            <person name="Igual J.M."/>
            <person name="Garcia-Fraile P."/>
            <person name="Peix A."/>
            <person name="Velazquez E."/>
        </authorList>
    </citation>
    <scope>NUCLEOTIDE SEQUENCE [LARGE SCALE GENOMIC DNA]</scope>
    <source>
        <strain evidence="2 3">RZME27</strain>
    </source>
</reference>
<feature type="chain" id="PRO_5025470403" description="DUF4352 domain-containing protein" evidence="1">
    <location>
        <begin position="20"/>
        <end position="149"/>
    </location>
</feature>